<comment type="caution">
    <text evidence="2">The sequence shown here is derived from an EMBL/GenBank/DDBJ whole genome shotgun (WGS) entry which is preliminary data.</text>
</comment>
<dbReference type="EMBL" id="JACXLC010000001">
    <property type="protein sequence ID" value="MBD2842665.1"/>
    <property type="molecule type" value="Genomic_DNA"/>
</dbReference>
<gene>
    <name evidence="2" type="ORF">IB285_10390</name>
</gene>
<keyword evidence="1" id="KW-0732">Signal</keyword>
<organism evidence="2 3">
    <name type="scientific">Erythrobacter rubeus</name>
    <dbReference type="NCBI Taxonomy" id="2760803"/>
    <lineage>
        <taxon>Bacteria</taxon>
        <taxon>Pseudomonadati</taxon>
        <taxon>Pseudomonadota</taxon>
        <taxon>Alphaproteobacteria</taxon>
        <taxon>Sphingomonadales</taxon>
        <taxon>Erythrobacteraceae</taxon>
        <taxon>Erythrobacter/Porphyrobacter group</taxon>
        <taxon>Erythrobacter</taxon>
    </lineage>
</organism>
<sequence length="154" mass="17191">MKTLVKTIAGGFAAATLAMSTPALADIEIYEDYEPAEEVVEMTLVKVDEGQFETYLEGLRSTWVAANQVQKDLGYIKDFAIYGVPYGENHFNMVLIVVFPDTASVGPSKERYMAFLDAYGKANIDQGNTTVLELYNKIRKIQGTYALRKVEMLK</sequence>
<feature type="signal peptide" evidence="1">
    <location>
        <begin position="1"/>
        <end position="25"/>
    </location>
</feature>
<accession>A0ABR8KPS7</accession>
<evidence type="ECO:0000256" key="1">
    <source>
        <dbReference type="SAM" id="SignalP"/>
    </source>
</evidence>
<keyword evidence="3" id="KW-1185">Reference proteome</keyword>
<dbReference type="Proteomes" id="UP000635384">
    <property type="component" value="Unassembled WGS sequence"/>
</dbReference>
<evidence type="ECO:0000313" key="3">
    <source>
        <dbReference type="Proteomes" id="UP000635384"/>
    </source>
</evidence>
<feature type="chain" id="PRO_5045754375" evidence="1">
    <location>
        <begin position="26"/>
        <end position="154"/>
    </location>
</feature>
<protein>
    <submittedName>
        <fullName evidence="2">Uncharacterized protein</fullName>
    </submittedName>
</protein>
<name>A0ABR8KPS7_9SPHN</name>
<reference evidence="2 3" key="1">
    <citation type="submission" date="2020-09" db="EMBL/GenBank/DDBJ databases">
        <authorList>
            <person name="Yoon J.-W."/>
        </authorList>
    </citation>
    <scope>NUCLEOTIDE SEQUENCE [LARGE SCALE GENOMIC DNA]</scope>
    <source>
        <strain evidence="2 3">KMU-140</strain>
    </source>
</reference>
<dbReference type="RefSeq" id="WP_190788109.1">
    <property type="nucleotide sequence ID" value="NZ_JACXLC010000001.1"/>
</dbReference>
<proteinExistence type="predicted"/>
<evidence type="ECO:0000313" key="2">
    <source>
        <dbReference type="EMBL" id="MBD2842665.1"/>
    </source>
</evidence>